<dbReference type="InterPro" id="IPR011604">
    <property type="entry name" value="PDDEXK-like_dom_sf"/>
</dbReference>
<evidence type="ECO:0000256" key="6">
    <source>
        <dbReference type="ARBA" id="ARBA00022801"/>
    </source>
</evidence>
<evidence type="ECO:0000256" key="5">
    <source>
        <dbReference type="ARBA" id="ARBA00022763"/>
    </source>
</evidence>
<dbReference type="Pfam" id="PF12705">
    <property type="entry name" value="PDDEXK_1"/>
    <property type="match status" value="1"/>
</dbReference>
<evidence type="ECO:0000256" key="4">
    <source>
        <dbReference type="ARBA" id="ARBA00022741"/>
    </source>
</evidence>
<dbReference type="Gene3D" id="3.90.320.10">
    <property type="match status" value="1"/>
</dbReference>
<keyword evidence="7 14" id="KW-0347">Helicase</keyword>
<evidence type="ECO:0000313" key="17">
    <source>
        <dbReference type="Proteomes" id="UP001312865"/>
    </source>
</evidence>
<evidence type="ECO:0000256" key="10">
    <source>
        <dbReference type="ARBA" id="ARBA00023004"/>
    </source>
</evidence>
<dbReference type="InterPro" id="IPR038726">
    <property type="entry name" value="PDDEXK_AddAB-type"/>
</dbReference>
<dbReference type="EC" id="3.1.-.-" evidence="14"/>
<keyword evidence="9 14" id="KW-0067">ATP-binding</keyword>
<comment type="miscellaneous">
    <text evidence="14">Despite having conserved helicase domains, this subunit does not have helicase activity.</text>
</comment>
<keyword evidence="2 14" id="KW-0540">Nuclease</keyword>
<dbReference type="Pfam" id="PF13361">
    <property type="entry name" value="UvrD_C"/>
    <property type="match status" value="1"/>
</dbReference>
<dbReference type="Pfam" id="PF21445">
    <property type="entry name" value="ADDB_N"/>
    <property type="match status" value="1"/>
</dbReference>
<dbReference type="HAMAP" id="MF_01452">
    <property type="entry name" value="AddB_type1"/>
    <property type="match status" value="1"/>
</dbReference>
<dbReference type="PROSITE" id="PS51217">
    <property type="entry name" value="UVRD_HELICASE_CTER"/>
    <property type="match status" value="1"/>
</dbReference>
<feature type="domain" description="UvrD-like helicase C-terminal" evidence="15">
    <location>
        <begin position="274"/>
        <end position="580"/>
    </location>
</feature>
<keyword evidence="17" id="KW-1185">Reference proteome</keyword>
<dbReference type="InterPro" id="IPR014140">
    <property type="entry name" value="DNA_helicase_suAddB"/>
</dbReference>
<dbReference type="PANTHER" id="PTHR30591:SF1">
    <property type="entry name" value="RECBCD ENZYME SUBUNIT RECC"/>
    <property type="match status" value="1"/>
</dbReference>
<reference evidence="16 17" key="1">
    <citation type="journal article" date="2018" name="J. Microbiol.">
        <title>Bacillus spongiae sp. nov., isolated from sponge of Jeju Island.</title>
        <authorList>
            <person name="Lee G.E."/>
            <person name="Im W.T."/>
            <person name="Park J.S."/>
        </authorList>
    </citation>
    <scope>NUCLEOTIDE SEQUENCE [LARGE SCALE GENOMIC DNA]</scope>
    <source>
        <strain evidence="16 17">135PIL107-10</strain>
    </source>
</reference>
<keyword evidence="1 14" id="KW-0004">4Fe-4S</keyword>
<dbReference type="InterPro" id="IPR014017">
    <property type="entry name" value="DNA_helicase_UvrD-like_C"/>
</dbReference>
<keyword evidence="11 14" id="KW-0411">Iron-sulfur</keyword>
<keyword evidence="5 14" id="KW-0227">DNA damage</keyword>
<dbReference type="SUPFAM" id="SSF52540">
    <property type="entry name" value="P-loop containing nucleoside triphosphate hydrolases"/>
    <property type="match status" value="2"/>
</dbReference>
<evidence type="ECO:0000256" key="12">
    <source>
        <dbReference type="ARBA" id="ARBA00023125"/>
    </source>
</evidence>
<comment type="function">
    <text evidence="14">The heterodimer acts as both an ATP-dependent DNA helicase and an ATP-dependent, dual-direction single-stranded exonuclease. Recognizes the chi site generating a DNA molecule suitable for the initiation of homologous recombination. The AddB subunit has 5' -&gt; 3' nuclease activity but not helicase activity.</text>
</comment>
<evidence type="ECO:0000256" key="1">
    <source>
        <dbReference type="ARBA" id="ARBA00022485"/>
    </source>
</evidence>
<dbReference type="Gene3D" id="3.40.50.300">
    <property type="entry name" value="P-loop containing nucleotide triphosphate hydrolases"/>
    <property type="match status" value="3"/>
</dbReference>
<dbReference type="NCBIfam" id="TIGR02773">
    <property type="entry name" value="addB_Gpos"/>
    <property type="match status" value="1"/>
</dbReference>
<dbReference type="GO" id="GO:0004386">
    <property type="term" value="F:helicase activity"/>
    <property type="evidence" value="ECO:0007669"/>
    <property type="project" value="UniProtKB-KW"/>
</dbReference>
<comment type="cofactor">
    <cofactor evidence="14">
        <name>Mg(2+)</name>
        <dbReference type="ChEBI" id="CHEBI:18420"/>
    </cofactor>
</comment>
<evidence type="ECO:0000256" key="9">
    <source>
        <dbReference type="ARBA" id="ARBA00022840"/>
    </source>
</evidence>
<evidence type="ECO:0000256" key="11">
    <source>
        <dbReference type="ARBA" id="ARBA00023014"/>
    </source>
</evidence>
<keyword evidence="3 14" id="KW-0479">Metal-binding</keyword>
<keyword evidence="4 14" id="KW-0547">Nucleotide-binding</keyword>
<dbReference type="InterPro" id="IPR049035">
    <property type="entry name" value="ADDB_N"/>
</dbReference>
<feature type="binding site" evidence="14">
    <location>
        <position position="1119"/>
    </location>
    <ligand>
        <name>[4Fe-4S] cluster</name>
        <dbReference type="ChEBI" id="CHEBI:49883"/>
    </ligand>
</feature>
<feature type="binding site" evidence="14">
    <location>
        <position position="1116"/>
    </location>
    <ligand>
        <name>[4Fe-4S] cluster</name>
        <dbReference type="ChEBI" id="CHEBI:49883"/>
    </ligand>
</feature>
<comment type="cofactor">
    <cofactor evidence="14">
        <name>[4Fe-4S] cluster</name>
        <dbReference type="ChEBI" id="CHEBI:49883"/>
    </cofactor>
    <text evidence="14">Binds 1 [4Fe-4S] cluster.</text>
</comment>
<keyword evidence="13 14" id="KW-0234">DNA repair</keyword>
<evidence type="ECO:0000256" key="7">
    <source>
        <dbReference type="ARBA" id="ARBA00022806"/>
    </source>
</evidence>
<keyword evidence="8 14" id="KW-0269">Exonuclease</keyword>
<sequence>MAVQFIVGRSGSGKTFKILEEVRHSLRTNPNGKPIIYLVPDQMTFLSEYALVTSPELKGMIRAQVYSFTRLAWRILQETGGMGRYHLTNVGLNMLIRKIIDEKKDELTLFKKASDKIGFVGHVEQMVTEFRRYCISPEELVQKTSTESSKALQDKLHDLELIYKAFEESVVGKYIDTEDYFQLLSEAIDQSSYIQSADVYIDGFHSFTPQEYMVIQKLMKNCENVTVALTIDRATHRAGGQTKSLFRMTEETYDVLDNITKELGITRQDDIVLKESERYNHHSIEHIEEYWEDRPAVPFIGETAIKLIEASNRRAEVEGVAREIRRLTREEGYRYKEITVLVRNSAEYQSIMETIFYDNEIPYFIDQKRTMLNHPLIELIRSTLDIMNTHWRYEPVFRAVKTDLLFPLDRNASQLREQMDRLENYVLAYGIKGDAWLKKDRWKYRRFRGLELTSVAQTDEEKQIEHEINELRLFIAAPILRFFRRLKKKATVRELCEVLYLYLDELDIPDKLERLAQRAEEKGNLVVAREHNQAWNGVMDLLDQYVEILGEEEVTLKKFTSILEAGIESMKFSLVPPAIDQVIVANLELSRLADIRTAFVLGVNDGVLPAKIPEEGVLSDEDREVLISSGMNIAPSSKTKLEDEEFIAYKAFTSPSERLYVSYPIANEEGKALLPSPYIKKFQDMFPEVNKEFLVQEPSELTAEEQMQYISHPNVTISYLTAQLQLKLRAYPVSDMWWEVYNYYMKDKTRKVSAKHILSSLFYQNRVKRLTKETSEALYGETILASVSRMELFHSCPFSHYASHGLKLREREVFRLEAPDIGEMFHGALKWIADVINTERKAWSDLSKDECLKLAKAAVEFIAPKLQNQILLSSNRHHYIKRKLENIIGRASMILSEHARVSGFSPVGLELGFGPNAELPPFALTLTNGTKMQLQGRIDRVDKAVDDSGTYLRIIDYKSSIKELDFTEMYYGLSLQMLTYLDVLLEHSKTLVGTEANPAGVLYFHVHNPLVSSKKRLTQGQIEEEIFKKFKMNGLVLSNPEIVKLMDGTLENGNSNIISAGLKKDGSLTSRSKVASSQDFDVMRKYVRNKYRESGQQIITGNVEITPYKLNDRTPCQFCSYRSVCQFDQSLKDNDYKVLTPQKNDEIIACMKEEVLADE</sequence>
<name>A0ABU8HBH9_9BACI</name>
<gene>
    <name evidence="14 16" type="primary">addB</name>
    <name evidence="16" type="ORF">WAK64_05370</name>
</gene>
<dbReference type="EMBL" id="JBBAXC010000003">
    <property type="protein sequence ID" value="MEI5906484.1"/>
    <property type="molecule type" value="Genomic_DNA"/>
</dbReference>
<evidence type="ECO:0000256" key="3">
    <source>
        <dbReference type="ARBA" id="ARBA00022723"/>
    </source>
</evidence>
<feature type="binding site" evidence="14">
    <location>
        <position position="1125"/>
    </location>
    <ligand>
        <name>[4Fe-4S] cluster</name>
        <dbReference type="ChEBI" id="CHEBI:49883"/>
    </ligand>
</feature>
<dbReference type="RefSeq" id="WP_336585915.1">
    <property type="nucleotide sequence ID" value="NZ_JBBAXC010000003.1"/>
</dbReference>
<evidence type="ECO:0000256" key="8">
    <source>
        <dbReference type="ARBA" id="ARBA00022839"/>
    </source>
</evidence>
<evidence type="ECO:0000256" key="13">
    <source>
        <dbReference type="ARBA" id="ARBA00023204"/>
    </source>
</evidence>
<protein>
    <recommendedName>
        <fullName evidence="14">ATP-dependent helicase/deoxyribonuclease subunit B</fullName>
        <ecNumber evidence="14">3.1.-.-</ecNumber>
    </recommendedName>
    <alternativeName>
        <fullName evidence="14">ATP-dependent helicase/nuclease subunit AddB</fullName>
    </alternativeName>
</protein>
<dbReference type="Proteomes" id="UP001312865">
    <property type="component" value="Unassembled WGS sequence"/>
</dbReference>
<evidence type="ECO:0000256" key="2">
    <source>
        <dbReference type="ARBA" id="ARBA00022722"/>
    </source>
</evidence>
<keyword evidence="6 14" id="KW-0378">Hydrolase</keyword>
<dbReference type="PANTHER" id="PTHR30591">
    <property type="entry name" value="RECBCD ENZYME SUBUNIT RECC"/>
    <property type="match status" value="1"/>
</dbReference>
<accession>A0ABU8HBH9</accession>
<evidence type="ECO:0000313" key="16">
    <source>
        <dbReference type="EMBL" id="MEI5906484.1"/>
    </source>
</evidence>
<dbReference type="InterPro" id="IPR027417">
    <property type="entry name" value="P-loop_NTPase"/>
</dbReference>
<evidence type="ECO:0000259" key="15">
    <source>
        <dbReference type="PROSITE" id="PS51217"/>
    </source>
</evidence>
<proteinExistence type="inferred from homology"/>
<evidence type="ECO:0000256" key="14">
    <source>
        <dbReference type="HAMAP-Rule" id="MF_01452"/>
    </source>
</evidence>
<organism evidence="16 17">
    <name type="scientific">Bacillus spongiae</name>
    <dbReference type="NCBI Taxonomy" id="2683610"/>
    <lineage>
        <taxon>Bacteria</taxon>
        <taxon>Bacillati</taxon>
        <taxon>Bacillota</taxon>
        <taxon>Bacilli</taxon>
        <taxon>Bacillales</taxon>
        <taxon>Bacillaceae</taxon>
        <taxon>Bacillus</taxon>
    </lineage>
</organism>
<comment type="subunit">
    <text evidence="14">Heterodimer of AddA and AddB.</text>
</comment>
<comment type="caution">
    <text evidence="16">The sequence shown here is derived from an EMBL/GenBank/DDBJ whole genome shotgun (WGS) entry which is preliminary data.</text>
</comment>
<comment type="similarity">
    <text evidence="14">Belongs to the helicase family. AddB/RexB type 1 subfamily.</text>
</comment>
<feature type="binding site" evidence="14">
    <location>
        <position position="796"/>
    </location>
    <ligand>
        <name>[4Fe-4S] cluster</name>
        <dbReference type="ChEBI" id="CHEBI:49883"/>
    </ligand>
</feature>
<keyword evidence="10 14" id="KW-0408">Iron</keyword>
<keyword evidence="12 14" id="KW-0238">DNA-binding</keyword>
<dbReference type="Gene3D" id="6.10.140.1030">
    <property type="match status" value="1"/>
</dbReference>